<dbReference type="Pfam" id="PF03055">
    <property type="entry name" value="RPE65"/>
    <property type="match status" value="1"/>
</dbReference>
<feature type="binding site" evidence="5">
    <location>
        <position position="579"/>
    </location>
    <ligand>
        <name>Fe cation</name>
        <dbReference type="ChEBI" id="CHEBI:24875"/>
        <note>catalytic</note>
    </ligand>
</feature>
<comment type="cofactor">
    <cofactor evidence="5">
        <name>Fe(2+)</name>
        <dbReference type="ChEBI" id="CHEBI:29033"/>
    </cofactor>
    <text evidence="5">Binds 1 Fe(2+) ion per subunit.</text>
</comment>
<comment type="similarity">
    <text evidence="1">Belongs to the carotenoid oxygenase family.</text>
</comment>
<reference evidence="6" key="1">
    <citation type="submission" date="2023-06" db="EMBL/GenBank/DDBJ databases">
        <title>Genome-scale phylogeny and comparative genomics of the fungal order Sordariales.</title>
        <authorList>
            <consortium name="Lawrence Berkeley National Laboratory"/>
            <person name="Hensen N."/>
            <person name="Bonometti L."/>
            <person name="Westerberg I."/>
            <person name="Brannstrom I.O."/>
            <person name="Guillou S."/>
            <person name="Cros-Aarteil S."/>
            <person name="Calhoun S."/>
            <person name="Haridas S."/>
            <person name="Kuo A."/>
            <person name="Mondo S."/>
            <person name="Pangilinan J."/>
            <person name="Riley R."/>
            <person name="LaButti K."/>
            <person name="Andreopoulos B."/>
            <person name="Lipzen A."/>
            <person name="Chen C."/>
            <person name="Yanf M."/>
            <person name="Daum C."/>
            <person name="Ng V."/>
            <person name="Clum A."/>
            <person name="Steindorff A."/>
            <person name="Ohm R."/>
            <person name="Martin F."/>
            <person name="Silar P."/>
            <person name="Natvig D."/>
            <person name="Lalanne C."/>
            <person name="Gautier V."/>
            <person name="Ament-velasquez S.L."/>
            <person name="Kruys A."/>
            <person name="Hutchinson M.I."/>
            <person name="Powell A.J."/>
            <person name="Barry K."/>
            <person name="Miller A.N."/>
            <person name="Grigoriev I.V."/>
            <person name="Debuchy R."/>
            <person name="Gladieux P."/>
            <person name="Thoren M.H."/>
            <person name="Johannesson H."/>
        </authorList>
    </citation>
    <scope>NUCLEOTIDE SEQUENCE</scope>
    <source>
        <strain evidence="6">SMH3187-1</strain>
    </source>
</reference>
<accession>A0AA40F9F0</accession>
<evidence type="ECO:0000313" key="7">
    <source>
        <dbReference type="Proteomes" id="UP001172155"/>
    </source>
</evidence>
<evidence type="ECO:0000256" key="1">
    <source>
        <dbReference type="ARBA" id="ARBA00006787"/>
    </source>
</evidence>
<keyword evidence="4 5" id="KW-0408">Iron</keyword>
<dbReference type="GO" id="GO:0046872">
    <property type="term" value="F:metal ion binding"/>
    <property type="evidence" value="ECO:0007669"/>
    <property type="project" value="UniProtKB-KW"/>
</dbReference>
<protein>
    <submittedName>
        <fullName evidence="6">Beta,beta-carotene 9',10'-dioxygenase</fullName>
    </submittedName>
</protein>
<comment type="caution">
    <text evidence="6">The sequence shown here is derived from an EMBL/GenBank/DDBJ whole genome shotgun (WGS) entry which is preliminary data.</text>
</comment>
<dbReference type="PANTHER" id="PTHR10543:SF24">
    <property type="entry name" value="CAROTENOID ISOMEROOXYGENASE"/>
    <property type="match status" value="1"/>
</dbReference>
<feature type="binding site" evidence="5">
    <location>
        <position position="245"/>
    </location>
    <ligand>
        <name>Fe cation</name>
        <dbReference type="ChEBI" id="CHEBI:24875"/>
        <note>catalytic</note>
    </ligand>
</feature>
<evidence type="ECO:0000256" key="2">
    <source>
        <dbReference type="ARBA" id="ARBA00022723"/>
    </source>
</evidence>
<dbReference type="Proteomes" id="UP001172155">
    <property type="component" value="Unassembled WGS sequence"/>
</dbReference>
<keyword evidence="2 5" id="KW-0479">Metal-binding</keyword>
<sequence>MTSTYTPQGTTTRLTPADEAASAKEAIDNMAQEAFHDWPNEAGFDGLTEHRGPIELPVRGAIPVWAAGSLYRTGPGQCKVDDTKSGTFHTSHWFDGLAHTHRFDMVPTPCGEGANGSTVRVHYSSRRQSDKAAADIKAEGAMRSMSFAQRTDPCVGLFGKFMSVFTKRPDFYNVGVTVGANLPSFPHQLPKTRSSGHRTPAPSNILLGTDASVLCALDPLTLEPLSFPKQSTLHPSLTGPLSGAHGLSDPVTGSYTNYNLSLGKNPLYRIFTTSGTETKILATILAPPAYIHSFFMTPSSVILCVPVAHYALNGLKMLWAGNMRDAWTPFDPSEPTRWYVVDRLHGRGVVAEFASEGGFFFHVVNAWEEEGTGDVVCEVVDYGSRYIVDAYYYEEGEGKGGKAGEFWNEGMRREKCFPRLRRYRLKRGEFTDGGGEGANRKRGKGKRELPVAEVIMEIPSPHVGDMPALNPRYQGKKHRYAYFLISRVLSTMFDGIAKVDTETRESLRWEGRKGHTPGEAIFVPRPGTDGEVVEEDDGVLLSVVLDGENRTSYLLCLDARTMTELGSAECEFAVAIGLHGRHVPLREDTVG</sequence>
<evidence type="ECO:0000256" key="4">
    <source>
        <dbReference type="ARBA" id="ARBA00023004"/>
    </source>
</evidence>
<dbReference type="GO" id="GO:0016121">
    <property type="term" value="P:carotene catabolic process"/>
    <property type="evidence" value="ECO:0007669"/>
    <property type="project" value="TreeGrafter"/>
</dbReference>
<evidence type="ECO:0000313" key="6">
    <source>
        <dbReference type="EMBL" id="KAK0753536.1"/>
    </source>
</evidence>
<feature type="binding site" evidence="5">
    <location>
        <position position="362"/>
    </location>
    <ligand>
        <name>Fe cation</name>
        <dbReference type="ChEBI" id="CHEBI:24875"/>
        <note>catalytic</note>
    </ligand>
</feature>
<keyword evidence="3" id="KW-0560">Oxidoreductase</keyword>
<dbReference type="GO" id="GO:0010436">
    <property type="term" value="F:carotenoid dioxygenase activity"/>
    <property type="evidence" value="ECO:0007669"/>
    <property type="project" value="TreeGrafter"/>
</dbReference>
<name>A0AA40F9F0_9PEZI</name>
<dbReference type="AlphaFoldDB" id="A0AA40F9F0"/>
<keyword evidence="7" id="KW-1185">Reference proteome</keyword>
<gene>
    <name evidence="6" type="ORF">B0T18DRAFT_337238</name>
</gene>
<dbReference type="InterPro" id="IPR004294">
    <property type="entry name" value="Carotenoid_Oase"/>
</dbReference>
<organism evidence="6 7">
    <name type="scientific">Schizothecium vesticola</name>
    <dbReference type="NCBI Taxonomy" id="314040"/>
    <lineage>
        <taxon>Eukaryota</taxon>
        <taxon>Fungi</taxon>
        <taxon>Dikarya</taxon>
        <taxon>Ascomycota</taxon>
        <taxon>Pezizomycotina</taxon>
        <taxon>Sordariomycetes</taxon>
        <taxon>Sordariomycetidae</taxon>
        <taxon>Sordariales</taxon>
        <taxon>Schizotheciaceae</taxon>
        <taxon>Schizothecium</taxon>
    </lineage>
</organism>
<proteinExistence type="inferred from homology"/>
<feature type="binding site" evidence="5">
    <location>
        <position position="292"/>
    </location>
    <ligand>
        <name>Fe cation</name>
        <dbReference type="ChEBI" id="CHEBI:24875"/>
        <note>catalytic</note>
    </ligand>
</feature>
<evidence type="ECO:0000256" key="3">
    <source>
        <dbReference type="ARBA" id="ARBA00023002"/>
    </source>
</evidence>
<dbReference type="EMBL" id="JAUKUD010000001">
    <property type="protein sequence ID" value="KAK0753536.1"/>
    <property type="molecule type" value="Genomic_DNA"/>
</dbReference>
<dbReference type="PANTHER" id="PTHR10543">
    <property type="entry name" value="BETA-CAROTENE DIOXYGENASE"/>
    <property type="match status" value="1"/>
</dbReference>
<evidence type="ECO:0000256" key="5">
    <source>
        <dbReference type="PIRSR" id="PIRSR604294-1"/>
    </source>
</evidence>